<name>A0ACB9QXV5_9MYRT</name>
<dbReference type="EMBL" id="CM042883">
    <property type="protein sequence ID" value="KAI4371731.1"/>
    <property type="molecule type" value="Genomic_DNA"/>
</dbReference>
<protein>
    <submittedName>
        <fullName evidence="1">Uncharacterized protein</fullName>
    </submittedName>
</protein>
<evidence type="ECO:0000313" key="2">
    <source>
        <dbReference type="Proteomes" id="UP001057402"/>
    </source>
</evidence>
<keyword evidence="2" id="KW-1185">Reference proteome</keyword>
<dbReference type="Proteomes" id="UP001057402">
    <property type="component" value="Chromosome 4"/>
</dbReference>
<proteinExistence type="predicted"/>
<accession>A0ACB9QXV5</accession>
<evidence type="ECO:0000313" key="1">
    <source>
        <dbReference type="EMBL" id="KAI4371731.1"/>
    </source>
</evidence>
<sequence>MDSSRVEEKRKLDEDEEEDEEEDYDDEADKRMRMTQSPAGKKRSAAGTSSGSGSASCQAENCSANMSEEKRYHRRHKVCEYHAKATVVVVAGIQQRFCQQCSRFHELGEFDQAKRSCRRRLAGHNERRRKSSYDFPGEGSS</sequence>
<organism evidence="1 2">
    <name type="scientific">Melastoma candidum</name>
    <dbReference type="NCBI Taxonomy" id="119954"/>
    <lineage>
        <taxon>Eukaryota</taxon>
        <taxon>Viridiplantae</taxon>
        <taxon>Streptophyta</taxon>
        <taxon>Embryophyta</taxon>
        <taxon>Tracheophyta</taxon>
        <taxon>Spermatophyta</taxon>
        <taxon>Magnoliopsida</taxon>
        <taxon>eudicotyledons</taxon>
        <taxon>Gunneridae</taxon>
        <taxon>Pentapetalae</taxon>
        <taxon>rosids</taxon>
        <taxon>malvids</taxon>
        <taxon>Myrtales</taxon>
        <taxon>Melastomataceae</taxon>
        <taxon>Melastomatoideae</taxon>
        <taxon>Melastomateae</taxon>
        <taxon>Melastoma</taxon>
    </lineage>
</organism>
<reference evidence="2" key="1">
    <citation type="journal article" date="2023" name="Front. Plant Sci.">
        <title>Chromosomal-level genome assembly of Melastoma candidum provides insights into trichome evolution.</title>
        <authorList>
            <person name="Zhong Y."/>
            <person name="Wu W."/>
            <person name="Sun C."/>
            <person name="Zou P."/>
            <person name="Liu Y."/>
            <person name="Dai S."/>
            <person name="Zhou R."/>
        </authorList>
    </citation>
    <scope>NUCLEOTIDE SEQUENCE [LARGE SCALE GENOMIC DNA]</scope>
</reference>
<gene>
    <name evidence="1" type="ORF">MLD38_010050</name>
</gene>
<comment type="caution">
    <text evidence="1">The sequence shown here is derived from an EMBL/GenBank/DDBJ whole genome shotgun (WGS) entry which is preliminary data.</text>
</comment>